<feature type="compositionally biased region" description="Basic residues" evidence="1">
    <location>
        <begin position="352"/>
        <end position="362"/>
    </location>
</feature>
<feature type="region of interest" description="Disordered" evidence="1">
    <location>
        <begin position="405"/>
        <end position="424"/>
    </location>
</feature>
<accession>A0A3M6VDS7</accession>
<organism evidence="2 3">
    <name type="scientific">Peronospora effusa</name>
    <dbReference type="NCBI Taxonomy" id="542832"/>
    <lineage>
        <taxon>Eukaryota</taxon>
        <taxon>Sar</taxon>
        <taxon>Stramenopiles</taxon>
        <taxon>Oomycota</taxon>
        <taxon>Peronosporomycetes</taxon>
        <taxon>Peronosporales</taxon>
        <taxon>Peronosporaceae</taxon>
        <taxon>Peronospora</taxon>
    </lineage>
</organism>
<keyword evidence="3" id="KW-1185">Reference proteome</keyword>
<dbReference type="STRING" id="542832.A0A3M6VDS7"/>
<dbReference type="VEuPathDB" id="FungiDB:DD237_003266"/>
<evidence type="ECO:0000256" key="1">
    <source>
        <dbReference type="SAM" id="MobiDB-lite"/>
    </source>
</evidence>
<evidence type="ECO:0000313" key="2">
    <source>
        <dbReference type="EMBL" id="RMX65178.1"/>
    </source>
</evidence>
<gene>
    <name evidence="2" type="ORF">DD238_002544</name>
</gene>
<feature type="compositionally biased region" description="Polar residues" evidence="1">
    <location>
        <begin position="241"/>
        <end position="264"/>
    </location>
</feature>
<protein>
    <recommendedName>
        <fullName evidence="4">PWWP domain-containing protein</fullName>
    </recommendedName>
</protein>
<comment type="caution">
    <text evidence="2">The sequence shown here is derived from an EMBL/GenBank/DDBJ whole genome shotgun (WGS) entry which is preliminary data.</text>
</comment>
<dbReference type="CDD" id="cd20104">
    <property type="entry name" value="MBT_PHF20L1-like"/>
    <property type="match status" value="1"/>
</dbReference>
<evidence type="ECO:0000313" key="3">
    <source>
        <dbReference type="Proteomes" id="UP000282087"/>
    </source>
</evidence>
<dbReference type="EMBL" id="QLLG01000262">
    <property type="protein sequence ID" value="RMX65178.1"/>
    <property type="molecule type" value="Genomic_DNA"/>
</dbReference>
<dbReference type="CDD" id="cd05162">
    <property type="entry name" value="PWWP"/>
    <property type="match status" value="1"/>
</dbReference>
<sequence length="678" mass="75908">MKERIKKHEARKGPSVKPKVLMKKGDWIDALDADGVWNVARVLSVPSPDQVEITYDGWPSDYDEVVSITSHRVAPYNTFTWTVKCWVKYLNWPLWPSVVTIRSPGTTVGITNLAAENRLFVDFLDHPSLAKRDRGWQKKAHVRPFEENFDRKRTGSTGESFERALGWVLQSDASLKMPKFAGGTLPREFKHCPAKSVEAIRRDMGDKLWLKNLTHSKKHHQMNYVYESIGCKTNDRLRKNSMPSTQKESFLNLSATNVEPQVVTNEEKRPSRIKKDQNPRIEKEMPHKRELMDSSDASDTSRSKRTRLHTKRESDGLSNTKKTERKELGRSVSPHMSKTSKSAAQLAVKNAKMNHSKGRTKVAARQRVLPIGEYASVELSDDNSEVGEAQSVSVVPQLDTVIKRSAAAKRKKRPRKNDLNVDSDHSIELETSKMVSIRSKTTIKRQSADSKEEKIAVGCGQHLAADKVSRHERIGLNGRSLSQTTLHGIIQPISPCVSEMESHQSRSSNLDVSRRAGKAHISLDARYKPTQETGSIREADSKDSAVVESCEIHHSTLLDADKHSTHEDGCSQELRRRFCVMQADQEDATETVKCSKKTVISVPRMFKEISTPEVPTCWTDGMVGIAPSSRLCTFASSVETGAAVAAPSSTVVFSSSIGFSMESWFKRKLMTECIGGET</sequence>
<dbReference type="AlphaFoldDB" id="A0A3M6VDS7"/>
<feature type="compositionally biased region" description="Polar residues" evidence="1">
    <location>
        <begin position="334"/>
        <end position="343"/>
    </location>
</feature>
<dbReference type="Proteomes" id="UP000282087">
    <property type="component" value="Unassembled WGS sequence"/>
</dbReference>
<dbReference type="SUPFAM" id="SSF63748">
    <property type="entry name" value="Tudor/PWWP/MBT"/>
    <property type="match status" value="2"/>
</dbReference>
<reference evidence="2 3" key="1">
    <citation type="submission" date="2018-06" db="EMBL/GenBank/DDBJ databases">
        <title>Comparative genomics of downy mildews reveals potential adaptations to biotrophy.</title>
        <authorList>
            <person name="Fletcher K."/>
            <person name="Klosterman S.J."/>
            <person name="Derevnina L."/>
            <person name="Martin F."/>
            <person name="Koike S."/>
            <person name="Reyes Chin-Wo S."/>
            <person name="Mou B."/>
            <person name="Michelmore R."/>
        </authorList>
    </citation>
    <scope>NUCLEOTIDE SEQUENCE [LARGE SCALE GENOMIC DNA]</scope>
    <source>
        <strain evidence="2 3">R14</strain>
    </source>
</reference>
<proteinExistence type="predicted"/>
<evidence type="ECO:0008006" key="4">
    <source>
        <dbReference type="Google" id="ProtNLM"/>
    </source>
</evidence>
<name>A0A3M6VDS7_9STRA</name>
<feature type="compositionally biased region" description="Basic and acidic residues" evidence="1">
    <location>
        <begin position="311"/>
        <end position="329"/>
    </location>
</feature>
<feature type="compositionally biased region" description="Basic and acidic residues" evidence="1">
    <location>
        <begin position="265"/>
        <end position="292"/>
    </location>
</feature>
<feature type="region of interest" description="Disordered" evidence="1">
    <location>
        <begin position="235"/>
        <end position="362"/>
    </location>
</feature>
<dbReference type="Gene3D" id="2.30.30.140">
    <property type="match status" value="2"/>
</dbReference>
<feature type="compositionally biased region" description="Basic residues" evidence="1">
    <location>
        <begin position="406"/>
        <end position="415"/>
    </location>
</feature>